<dbReference type="OrthoDB" id="979271at2"/>
<organism evidence="2 3">
    <name type="scientific">Flagellimonas meridianipacifica</name>
    <dbReference type="NCBI Taxonomy" id="1080225"/>
    <lineage>
        <taxon>Bacteria</taxon>
        <taxon>Pseudomonadati</taxon>
        <taxon>Bacteroidota</taxon>
        <taxon>Flavobacteriia</taxon>
        <taxon>Flavobacteriales</taxon>
        <taxon>Flavobacteriaceae</taxon>
        <taxon>Flagellimonas</taxon>
    </lineage>
</organism>
<keyword evidence="1" id="KW-1133">Transmembrane helix</keyword>
<protein>
    <submittedName>
        <fullName evidence="2">Tetratricopeptide repeat protein</fullName>
    </submittedName>
</protein>
<dbReference type="RefSeq" id="WP_106146450.1">
    <property type="nucleotide sequence ID" value="NZ_PVYX01000002.1"/>
</dbReference>
<feature type="transmembrane region" description="Helical" evidence="1">
    <location>
        <begin position="61"/>
        <end position="81"/>
    </location>
</feature>
<sequence>MKKKLHHLISEELSEKETDEIMGALVTQQMNAELRQRLAHTLKEKHGIIRSAERGKGKIKYLNYMLAIAASITVLIALVFYPNWAGDSPQVLAQQYLSEQPLSHPGTFKGATVVDEQRTQAIVAFNQGDFTKAVTHFKALEAPTAEDRYYLGLAYLKNGDYEQAVPLLVESKTKGKRFTQEAQWFLGLAHLALGNTESAINELKAIGKDEWKYKEAVSLLEQIH</sequence>
<evidence type="ECO:0000313" key="2">
    <source>
        <dbReference type="EMBL" id="PRX54947.1"/>
    </source>
</evidence>
<dbReference type="Proteomes" id="UP000237640">
    <property type="component" value="Unassembled WGS sequence"/>
</dbReference>
<gene>
    <name evidence="2" type="ORF">CLV81_3352</name>
</gene>
<comment type="caution">
    <text evidence="2">The sequence shown here is derived from an EMBL/GenBank/DDBJ whole genome shotgun (WGS) entry which is preliminary data.</text>
</comment>
<dbReference type="Pfam" id="PF13432">
    <property type="entry name" value="TPR_16"/>
    <property type="match status" value="1"/>
</dbReference>
<dbReference type="EMBL" id="PVYX01000002">
    <property type="protein sequence ID" value="PRX54947.1"/>
    <property type="molecule type" value="Genomic_DNA"/>
</dbReference>
<evidence type="ECO:0000313" key="3">
    <source>
        <dbReference type="Proteomes" id="UP000237640"/>
    </source>
</evidence>
<dbReference type="SUPFAM" id="SSF48452">
    <property type="entry name" value="TPR-like"/>
    <property type="match status" value="1"/>
</dbReference>
<reference evidence="2 3" key="1">
    <citation type="submission" date="2018-03" db="EMBL/GenBank/DDBJ databases">
        <title>Genomic Encyclopedia of Archaeal and Bacterial Type Strains, Phase II (KMG-II): from individual species to whole genera.</title>
        <authorList>
            <person name="Goeker M."/>
        </authorList>
    </citation>
    <scope>NUCLEOTIDE SEQUENCE [LARGE SCALE GENOMIC DNA]</scope>
    <source>
        <strain evidence="2 3">DSM 25027</strain>
    </source>
</reference>
<dbReference type="Gene3D" id="1.25.40.10">
    <property type="entry name" value="Tetratricopeptide repeat domain"/>
    <property type="match status" value="1"/>
</dbReference>
<keyword evidence="1" id="KW-0472">Membrane</keyword>
<keyword evidence="3" id="KW-1185">Reference proteome</keyword>
<name>A0A2T0MBR6_9FLAO</name>
<keyword evidence="1" id="KW-0812">Transmembrane</keyword>
<accession>A0A2T0MBR6</accession>
<proteinExistence type="predicted"/>
<dbReference type="AlphaFoldDB" id="A0A2T0MBR6"/>
<dbReference type="InterPro" id="IPR011990">
    <property type="entry name" value="TPR-like_helical_dom_sf"/>
</dbReference>
<evidence type="ECO:0000256" key="1">
    <source>
        <dbReference type="SAM" id="Phobius"/>
    </source>
</evidence>